<dbReference type="InterPro" id="IPR017517">
    <property type="entry name" value="Maleyloyr_isom"/>
</dbReference>
<dbReference type="EMBL" id="BAAAQN010000046">
    <property type="protein sequence ID" value="GAA2049237.1"/>
    <property type="molecule type" value="Genomic_DNA"/>
</dbReference>
<proteinExistence type="predicted"/>
<protein>
    <submittedName>
        <fullName evidence="2">TIGR03086 family metal-binding protein</fullName>
    </submittedName>
</protein>
<dbReference type="Gene3D" id="1.20.120.450">
    <property type="entry name" value="dinb family like domain"/>
    <property type="match status" value="1"/>
</dbReference>
<dbReference type="NCBIfam" id="TIGR03086">
    <property type="entry name" value="TIGR03086 family metal-binding protein"/>
    <property type="match status" value="1"/>
</dbReference>
<dbReference type="SUPFAM" id="SSF109854">
    <property type="entry name" value="DinB/YfiT-like putative metalloenzymes"/>
    <property type="match status" value="1"/>
</dbReference>
<dbReference type="InterPro" id="IPR017520">
    <property type="entry name" value="CHP03086"/>
</dbReference>
<organism evidence="2 3">
    <name type="scientific">Catenulispora yoronensis</name>
    <dbReference type="NCBI Taxonomy" id="450799"/>
    <lineage>
        <taxon>Bacteria</taxon>
        <taxon>Bacillati</taxon>
        <taxon>Actinomycetota</taxon>
        <taxon>Actinomycetes</taxon>
        <taxon>Catenulisporales</taxon>
        <taxon>Catenulisporaceae</taxon>
        <taxon>Catenulispora</taxon>
    </lineage>
</organism>
<keyword evidence="3" id="KW-1185">Reference proteome</keyword>
<dbReference type="Pfam" id="PF11716">
    <property type="entry name" value="MDMPI_N"/>
    <property type="match status" value="1"/>
</dbReference>
<dbReference type="InterPro" id="IPR034660">
    <property type="entry name" value="DinB/YfiT-like"/>
</dbReference>
<evidence type="ECO:0000313" key="2">
    <source>
        <dbReference type="EMBL" id="GAA2049237.1"/>
    </source>
</evidence>
<evidence type="ECO:0000259" key="1">
    <source>
        <dbReference type="Pfam" id="PF11716"/>
    </source>
</evidence>
<dbReference type="Proteomes" id="UP001500751">
    <property type="component" value="Unassembled WGS sequence"/>
</dbReference>
<gene>
    <name evidence="2" type="ORF">GCM10009839_63920</name>
</gene>
<comment type="caution">
    <text evidence="2">The sequence shown here is derived from an EMBL/GenBank/DDBJ whole genome shotgun (WGS) entry which is preliminary data.</text>
</comment>
<accession>A0ABN2V230</accession>
<dbReference type="InterPro" id="IPR024344">
    <property type="entry name" value="MDMPI_metal-binding"/>
</dbReference>
<sequence>MTVGSVVGMNKIHEQLTSAADEAARVVAGTRPEQFGDKTPCTQWDVKELLNHLVLWTSYSFERRARSEQVDADLMERDFASEPDYAARYRDQLDRALAAWAPDEVWSSTIDTGSGQTPAPQIAEMILMELVLHSWDLATATGQDYTCRDDVAATVAKAVADAAEMYREYDGFAAEVELDADASAFDRALAVSGRQPAGR</sequence>
<evidence type="ECO:0000313" key="3">
    <source>
        <dbReference type="Proteomes" id="UP001500751"/>
    </source>
</evidence>
<name>A0ABN2V230_9ACTN</name>
<dbReference type="NCBIfam" id="TIGR03083">
    <property type="entry name" value="maleylpyruvate isomerase family mycothiol-dependent enzyme"/>
    <property type="match status" value="1"/>
</dbReference>
<feature type="domain" description="Mycothiol-dependent maleylpyruvate isomerase metal-binding" evidence="1">
    <location>
        <begin position="17"/>
        <end position="138"/>
    </location>
</feature>
<reference evidence="2 3" key="1">
    <citation type="journal article" date="2019" name="Int. J. Syst. Evol. Microbiol.">
        <title>The Global Catalogue of Microorganisms (GCM) 10K type strain sequencing project: providing services to taxonomists for standard genome sequencing and annotation.</title>
        <authorList>
            <consortium name="The Broad Institute Genomics Platform"/>
            <consortium name="The Broad Institute Genome Sequencing Center for Infectious Disease"/>
            <person name="Wu L."/>
            <person name="Ma J."/>
        </authorList>
    </citation>
    <scope>NUCLEOTIDE SEQUENCE [LARGE SCALE GENOMIC DNA]</scope>
    <source>
        <strain evidence="2 3">JCM 16014</strain>
    </source>
</reference>